<feature type="transmembrane region" description="Helical" evidence="5">
    <location>
        <begin position="339"/>
        <end position="361"/>
    </location>
</feature>
<evidence type="ECO:0000259" key="6">
    <source>
        <dbReference type="PROSITE" id="PS50801"/>
    </source>
</evidence>
<feature type="domain" description="STAS" evidence="6">
    <location>
        <begin position="426"/>
        <end position="533"/>
    </location>
</feature>
<protein>
    <submittedName>
        <fullName evidence="7">Putative transporter</fullName>
    </submittedName>
</protein>
<comment type="subcellular location">
    <subcellularLocation>
        <location evidence="1">Membrane</location>
        <topology evidence="1">Multi-pass membrane protein</topology>
    </subcellularLocation>
</comment>
<dbReference type="EMBL" id="BAFC01000075">
    <property type="protein sequence ID" value="GAB39662.1"/>
    <property type="molecule type" value="Genomic_DNA"/>
</dbReference>
<dbReference type="GO" id="GO:0016020">
    <property type="term" value="C:membrane"/>
    <property type="evidence" value="ECO:0007669"/>
    <property type="project" value="UniProtKB-SubCell"/>
</dbReference>
<feature type="transmembrane region" description="Helical" evidence="5">
    <location>
        <begin position="20"/>
        <end position="39"/>
    </location>
</feature>
<dbReference type="InterPro" id="IPR011547">
    <property type="entry name" value="SLC26A/SulP_dom"/>
</dbReference>
<evidence type="ECO:0000256" key="4">
    <source>
        <dbReference type="ARBA" id="ARBA00023136"/>
    </source>
</evidence>
<dbReference type="CDD" id="cd07042">
    <property type="entry name" value="STAS_SulP_like_sulfate_transporter"/>
    <property type="match status" value="1"/>
</dbReference>
<proteinExistence type="predicted"/>
<dbReference type="GO" id="GO:0055085">
    <property type="term" value="P:transmembrane transport"/>
    <property type="evidence" value="ECO:0007669"/>
    <property type="project" value="InterPro"/>
</dbReference>
<feature type="transmembrane region" description="Helical" evidence="5">
    <location>
        <begin position="373"/>
        <end position="403"/>
    </location>
</feature>
<keyword evidence="3 5" id="KW-1133">Transmembrane helix</keyword>
<evidence type="ECO:0000256" key="2">
    <source>
        <dbReference type="ARBA" id="ARBA00022692"/>
    </source>
</evidence>
<sequence>MLRLIPTTGDYAGLRRSWKADIIAGVTVGVVALPLALAFGISSGVGAAAGLITAVVAGLVAAIFGGSHVQVSGPTGAMAVILAPIVAAHGISSIALVTVMAGIIVLIAGVVGLGRAVTFIPWPVIEGFTLGIAVIIFLQQVPAAFGADAPRGERTLPAAIHVVTHADWSVALQTLGIVAVIAVLMVGLPRIHRSIPESLTAVILVTVVVGFIHLGVRRIGELPSHLPAPALPHLDVATMKSLAGAAVAIAALAAIESLLSARVAATMSRSGPYDPDRELTGQGLASVASGMFGGMPATGAIARTAVNVRSGARTRVSAIVHSIFLLGVVYLATGPVSQIPLAALSGVLMVTCFRMVSSSTVRKIMRSTRSDAVIFVVTAVITVCFDLIEAVQIGIVVAAFFALRQVAKRSSVTREELPGPAQPGDDAIALLRLDGAMFFVAAERISTAISSGAHSDTTVRVVIIRMSHLGMLDATGAHTLAEIVSDLEGRGITVIIKGVQDDHLKLLEGVGVIDELRHENHLMTNLDDAITHAREHVSNESVSPAGC</sequence>
<evidence type="ECO:0000256" key="3">
    <source>
        <dbReference type="ARBA" id="ARBA00022989"/>
    </source>
</evidence>
<evidence type="ECO:0000313" key="8">
    <source>
        <dbReference type="Proteomes" id="UP000005845"/>
    </source>
</evidence>
<evidence type="ECO:0000256" key="5">
    <source>
        <dbReference type="SAM" id="Phobius"/>
    </source>
</evidence>
<keyword evidence="2 5" id="KW-0812">Transmembrane</keyword>
<gene>
    <name evidence="7" type="ORF">GOSPT_075_00210</name>
</gene>
<feature type="transmembrane region" description="Helical" evidence="5">
    <location>
        <begin position="125"/>
        <end position="145"/>
    </location>
</feature>
<comment type="caution">
    <text evidence="7">The sequence shown here is derived from an EMBL/GenBank/DDBJ whole genome shotgun (WGS) entry which is preliminary data.</text>
</comment>
<keyword evidence="8" id="KW-1185">Reference proteome</keyword>
<dbReference type="PROSITE" id="PS50801">
    <property type="entry name" value="STAS"/>
    <property type="match status" value="1"/>
</dbReference>
<name>H5U1Q4_9ACTN</name>
<dbReference type="eggNOG" id="COG0659">
    <property type="taxonomic scope" value="Bacteria"/>
</dbReference>
<dbReference type="InterPro" id="IPR036513">
    <property type="entry name" value="STAS_dom_sf"/>
</dbReference>
<feature type="transmembrane region" description="Helical" evidence="5">
    <location>
        <begin position="316"/>
        <end position="333"/>
    </location>
</feature>
<dbReference type="Gene3D" id="3.30.750.24">
    <property type="entry name" value="STAS domain"/>
    <property type="match status" value="1"/>
</dbReference>
<dbReference type="PANTHER" id="PTHR11814">
    <property type="entry name" value="SULFATE TRANSPORTER"/>
    <property type="match status" value="1"/>
</dbReference>
<feature type="transmembrane region" description="Helical" evidence="5">
    <location>
        <begin position="45"/>
        <end position="64"/>
    </location>
</feature>
<dbReference type="SUPFAM" id="SSF52091">
    <property type="entry name" value="SpoIIaa-like"/>
    <property type="match status" value="1"/>
</dbReference>
<dbReference type="AlphaFoldDB" id="H5U1Q4"/>
<dbReference type="Pfam" id="PF01740">
    <property type="entry name" value="STAS"/>
    <property type="match status" value="1"/>
</dbReference>
<feature type="transmembrane region" description="Helical" evidence="5">
    <location>
        <begin position="198"/>
        <end position="216"/>
    </location>
</feature>
<dbReference type="Pfam" id="PF00916">
    <property type="entry name" value="Sulfate_transp"/>
    <property type="match status" value="1"/>
</dbReference>
<keyword evidence="4 5" id="KW-0472">Membrane</keyword>
<reference evidence="7 8" key="1">
    <citation type="submission" date="2012-02" db="EMBL/GenBank/DDBJ databases">
        <title>Whole genome shotgun sequence of Gordonia sputi NBRC 100414.</title>
        <authorList>
            <person name="Yoshida I."/>
            <person name="Hosoyama A."/>
            <person name="Tsuchikane K."/>
            <person name="Katsumata H."/>
            <person name="Yamazaki S."/>
            <person name="Fujita N."/>
        </authorList>
    </citation>
    <scope>NUCLEOTIDE SEQUENCE [LARGE SCALE GENOMIC DNA]</scope>
    <source>
        <strain evidence="7 8">NBRC 100414</strain>
    </source>
</reference>
<feature type="transmembrane region" description="Helical" evidence="5">
    <location>
        <begin position="165"/>
        <end position="186"/>
    </location>
</feature>
<feature type="transmembrane region" description="Helical" evidence="5">
    <location>
        <begin position="236"/>
        <end position="259"/>
    </location>
</feature>
<evidence type="ECO:0000256" key="1">
    <source>
        <dbReference type="ARBA" id="ARBA00004141"/>
    </source>
</evidence>
<dbReference type="Proteomes" id="UP000005845">
    <property type="component" value="Unassembled WGS sequence"/>
</dbReference>
<organism evidence="7 8">
    <name type="scientific">Gordonia sputi NBRC 100414</name>
    <dbReference type="NCBI Taxonomy" id="1089453"/>
    <lineage>
        <taxon>Bacteria</taxon>
        <taxon>Bacillati</taxon>
        <taxon>Actinomycetota</taxon>
        <taxon>Actinomycetes</taxon>
        <taxon>Mycobacteriales</taxon>
        <taxon>Gordoniaceae</taxon>
        <taxon>Gordonia</taxon>
    </lineage>
</organism>
<dbReference type="InterPro" id="IPR002645">
    <property type="entry name" value="STAS_dom"/>
</dbReference>
<dbReference type="InterPro" id="IPR001902">
    <property type="entry name" value="SLC26A/SulP_fam"/>
</dbReference>
<dbReference type="RefSeq" id="WP_005206534.1">
    <property type="nucleotide sequence ID" value="NZ_BAFC01000075.1"/>
</dbReference>
<accession>H5U1Q4</accession>
<feature type="transmembrane region" description="Helical" evidence="5">
    <location>
        <begin position="94"/>
        <end position="113"/>
    </location>
</feature>
<evidence type="ECO:0000313" key="7">
    <source>
        <dbReference type="EMBL" id="GAB39662.1"/>
    </source>
</evidence>